<evidence type="ECO:0000313" key="2">
    <source>
        <dbReference type="Proteomes" id="UP000637239"/>
    </source>
</evidence>
<proteinExistence type="predicted"/>
<protein>
    <submittedName>
        <fullName evidence="1">Uncharacterized protein</fullName>
    </submittedName>
</protein>
<accession>A0A7R7VMQ7</accession>
<dbReference type="KEGG" id="ache:ACHE_30771S"/>
<reference evidence="1" key="1">
    <citation type="submission" date="2021-01" db="EMBL/GenBank/DDBJ databases">
        <authorList>
            <consortium name="Aspergillus chevalieri M1 genome sequencing consortium"/>
            <person name="Kazuki M."/>
            <person name="Futagami T."/>
        </authorList>
    </citation>
    <scope>NUCLEOTIDE SEQUENCE</scope>
    <source>
        <strain evidence="1">M1</strain>
    </source>
</reference>
<keyword evidence="2" id="KW-1185">Reference proteome</keyword>
<dbReference type="EMBL" id="AP024418">
    <property type="protein sequence ID" value="BCR86784.1"/>
    <property type="molecule type" value="Genomic_DNA"/>
</dbReference>
<organism evidence="1 2">
    <name type="scientific">Aspergillus chevalieri</name>
    <name type="common">Eurotium chevalieri</name>
    <dbReference type="NCBI Taxonomy" id="182096"/>
    <lineage>
        <taxon>Eukaryota</taxon>
        <taxon>Fungi</taxon>
        <taxon>Dikarya</taxon>
        <taxon>Ascomycota</taxon>
        <taxon>Pezizomycotina</taxon>
        <taxon>Eurotiomycetes</taxon>
        <taxon>Eurotiomycetidae</taxon>
        <taxon>Eurotiales</taxon>
        <taxon>Aspergillaceae</taxon>
        <taxon>Aspergillus</taxon>
        <taxon>Aspergillus subgen. Aspergillus</taxon>
    </lineage>
</organism>
<dbReference type="GeneID" id="66981143"/>
<gene>
    <name evidence="1" type="ORF">ACHE_30771S</name>
</gene>
<sequence length="110" mass="11921">MSSLHDPLAGILAQPVNPNINASFMPPPQSVYYNYYNTASSNLKRLARRRHKLTILLSNFTLILGIGGGGDAGPGHVQLAGAVSERMIQSGSIHSEYIRHLPQVDGRMVP</sequence>
<dbReference type="Proteomes" id="UP000637239">
    <property type="component" value="Chromosome 3"/>
</dbReference>
<dbReference type="AlphaFoldDB" id="A0A7R7VMQ7"/>
<dbReference type="RefSeq" id="XP_043135306.1">
    <property type="nucleotide sequence ID" value="XM_043277426.1"/>
</dbReference>
<reference evidence="1" key="2">
    <citation type="submission" date="2021-02" db="EMBL/GenBank/DDBJ databases">
        <title>Aspergillus chevalieri M1 genome sequence.</title>
        <authorList>
            <person name="Kadooka C."/>
            <person name="Mori K."/>
            <person name="Futagami T."/>
        </authorList>
    </citation>
    <scope>NUCLEOTIDE SEQUENCE</scope>
    <source>
        <strain evidence="1">M1</strain>
    </source>
</reference>
<evidence type="ECO:0000313" key="1">
    <source>
        <dbReference type="EMBL" id="BCR86784.1"/>
    </source>
</evidence>
<name>A0A7R7VMQ7_ASPCH</name>